<feature type="region of interest" description="Disordered" evidence="1">
    <location>
        <begin position="146"/>
        <end position="165"/>
    </location>
</feature>
<proteinExistence type="predicted"/>
<keyword evidence="3" id="KW-1185">Reference proteome</keyword>
<dbReference type="EMBL" id="VCHE01000211">
    <property type="protein sequence ID" value="KAB2569240.1"/>
    <property type="molecule type" value="Genomic_DNA"/>
</dbReference>
<dbReference type="OrthoDB" id="3537451at2759"/>
<sequence length="276" mass="31293">MTIRAVREYLSQPNPVIDNRIDKASSVSNEDMEDWPEVPKATKLRITSAYIEDSIGWLLDAKLDLPDDNAELADTAKIAFDERSFEHTFTRGPAALVANLLVIMGKALAHVPEYPQLCLVSGSSGKSDNKIGKPDWAVVPSTTPARKIHTNKAPGDTKGTKKEYEPDKPLSLWTEKYFRQMSHYMKERRTRYSWIITPKEIMIIRRRISQKTNEVIPQVAKFSWVPKRNQKMPVAVVLFFIVFASGLNNGVQATYEDFAVENMVVLEKIKAAVERL</sequence>
<accession>A0A5N5CV61</accession>
<organism evidence="2 3">
    <name type="scientific">Lasiodiplodia theobromae</name>
    <dbReference type="NCBI Taxonomy" id="45133"/>
    <lineage>
        <taxon>Eukaryota</taxon>
        <taxon>Fungi</taxon>
        <taxon>Dikarya</taxon>
        <taxon>Ascomycota</taxon>
        <taxon>Pezizomycotina</taxon>
        <taxon>Dothideomycetes</taxon>
        <taxon>Dothideomycetes incertae sedis</taxon>
        <taxon>Botryosphaeriales</taxon>
        <taxon>Botryosphaeriaceae</taxon>
        <taxon>Lasiodiplodia</taxon>
    </lineage>
</organism>
<name>A0A5N5CV61_9PEZI</name>
<comment type="caution">
    <text evidence="2">The sequence shown here is derived from an EMBL/GenBank/DDBJ whole genome shotgun (WGS) entry which is preliminary data.</text>
</comment>
<evidence type="ECO:0000313" key="3">
    <source>
        <dbReference type="Proteomes" id="UP000325902"/>
    </source>
</evidence>
<protein>
    <submittedName>
        <fullName evidence="2">Uncharacterized protein</fullName>
    </submittedName>
</protein>
<gene>
    <name evidence="2" type="ORF">DBV05_g12089</name>
</gene>
<dbReference type="Proteomes" id="UP000325902">
    <property type="component" value="Unassembled WGS sequence"/>
</dbReference>
<dbReference type="AlphaFoldDB" id="A0A5N5CV61"/>
<evidence type="ECO:0000313" key="2">
    <source>
        <dbReference type="EMBL" id="KAB2569240.1"/>
    </source>
</evidence>
<evidence type="ECO:0000256" key="1">
    <source>
        <dbReference type="SAM" id="MobiDB-lite"/>
    </source>
</evidence>
<reference evidence="2 3" key="1">
    <citation type="journal article" date="2019" name="Sci. Rep.">
        <title>A multi-omics analysis of the grapevine pathogen Lasiodiplodia theobromae reveals that temperature affects the expression of virulence- and pathogenicity-related genes.</title>
        <authorList>
            <person name="Felix C."/>
            <person name="Meneses R."/>
            <person name="Goncalves M.F.M."/>
            <person name="Tilleman L."/>
            <person name="Duarte A.S."/>
            <person name="Jorrin-Novo J.V."/>
            <person name="Van de Peer Y."/>
            <person name="Deforce D."/>
            <person name="Van Nieuwerburgh F."/>
            <person name="Esteves A.C."/>
            <person name="Alves A."/>
        </authorList>
    </citation>
    <scope>NUCLEOTIDE SEQUENCE [LARGE SCALE GENOMIC DNA]</scope>
    <source>
        <strain evidence="2 3">LA-SOL3</strain>
    </source>
</reference>